<keyword evidence="1" id="KW-0812">Transmembrane</keyword>
<dbReference type="EMBL" id="FQXU01000007">
    <property type="protein sequence ID" value="SHI17514.1"/>
    <property type="molecule type" value="Genomic_DNA"/>
</dbReference>
<protein>
    <submittedName>
        <fullName evidence="2">Uncharacterized protein</fullName>
    </submittedName>
</protein>
<evidence type="ECO:0000313" key="2">
    <source>
        <dbReference type="EMBL" id="SHI17514.1"/>
    </source>
</evidence>
<dbReference type="AlphaFoldDB" id="A0A1M5Z009"/>
<organism evidence="2 3">
    <name type="scientific">Clostridium intestinale DSM 6191</name>
    <dbReference type="NCBI Taxonomy" id="1121320"/>
    <lineage>
        <taxon>Bacteria</taxon>
        <taxon>Bacillati</taxon>
        <taxon>Bacillota</taxon>
        <taxon>Clostridia</taxon>
        <taxon>Eubacteriales</taxon>
        <taxon>Clostridiaceae</taxon>
        <taxon>Clostridium</taxon>
    </lineage>
</organism>
<evidence type="ECO:0000313" key="3">
    <source>
        <dbReference type="Proteomes" id="UP000184241"/>
    </source>
</evidence>
<sequence>MKKFLKSKKGNVLLIVPVYLVAISIIITLIYKIMTINSAKSYIYPYKYNATEVFEESELTLVNNYIKKIDKTNIRNTEELKSYLINNRLVETLGTSRIYYDNSQDCIYIERKIKEGTIKNRLNYRFEDEKIIISLSKYYEGV</sequence>
<dbReference type="Proteomes" id="UP000184241">
    <property type="component" value="Unassembled WGS sequence"/>
</dbReference>
<reference evidence="2 3" key="1">
    <citation type="submission" date="2016-11" db="EMBL/GenBank/DDBJ databases">
        <authorList>
            <person name="Jaros S."/>
            <person name="Januszkiewicz K."/>
            <person name="Wedrychowicz H."/>
        </authorList>
    </citation>
    <scope>NUCLEOTIDE SEQUENCE [LARGE SCALE GENOMIC DNA]</scope>
    <source>
        <strain evidence="2 3">DSM 6191</strain>
    </source>
</reference>
<dbReference type="RefSeq" id="WP_073019750.1">
    <property type="nucleotide sequence ID" value="NZ_FQXU01000007.1"/>
</dbReference>
<keyword evidence="1" id="KW-1133">Transmembrane helix</keyword>
<keyword evidence="1" id="KW-0472">Membrane</keyword>
<name>A0A1M5Z009_9CLOT</name>
<feature type="transmembrane region" description="Helical" evidence="1">
    <location>
        <begin position="12"/>
        <end position="31"/>
    </location>
</feature>
<evidence type="ECO:0000256" key="1">
    <source>
        <dbReference type="SAM" id="Phobius"/>
    </source>
</evidence>
<accession>A0A1M5Z009</accession>
<gene>
    <name evidence="2" type="ORF">SAMN02745941_02393</name>
</gene>
<proteinExistence type="predicted"/>